<proteinExistence type="predicted"/>
<evidence type="ECO:0000313" key="1">
    <source>
        <dbReference type="EMBL" id="KAJ7984742.1"/>
    </source>
</evidence>
<organism evidence="1 2">
    <name type="scientific">Dallia pectoralis</name>
    <name type="common">Alaska blackfish</name>
    <dbReference type="NCBI Taxonomy" id="75939"/>
    <lineage>
        <taxon>Eukaryota</taxon>
        <taxon>Metazoa</taxon>
        <taxon>Chordata</taxon>
        <taxon>Craniata</taxon>
        <taxon>Vertebrata</taxon>
        <taxon>Euteleostomi</taxon>
        <taxon>Actinopterygii</taxon>
        <taxon>Neopterygii</taxon>
        <taxon>Teleostei</taxon>
        <taxon>Protacanthopterygii</taxon>
        <taxon>Esociformes</taxon>
        <taxon>Umbridae</taxon>
        <taxon>Dallia</taxon>
    </lineage>
</organism>
<keyword evidence="2" id="KW-1185">Reference proteome</keyword>
<comment type="caution">
    <text evidence="1">The sequence shown here is derived from an EMBL/GenBank/DDBJ whole genome shotgun (WGS) entry which is preliminary data.</text>
</comment>
<dbReference type="EMBL" id="CM055764">
    <property type="protein sequence ID" value="KAJ7984742.1"/>
    <property type="molecule type" value="Genomic_DNA"/>
</dbReference>
<sequence length="91" mass="10169">MGPSLPSILPSSPDLIGLFRDRCLPSTVVLIGSMSFKQHHGQRTIPHHQPDPDVTLAPVSCNASYHHRYFLLTYLVACHGLQHQEKKDTIN</sequence>
<gene>
    <name evidence="1" type="ORF">DPEC_G00357920</name>
</gene>
<dbReference type="Proteomes" id="UP001157502">
    <property type="component" value="Chromosome 37"/>
</dbReference>
<reference evidence="1" key="1">
    <citation type="submission" date="2021-05" db="EMBL/GenBank/DDBJ databases">
        <authorList>
            <person name="Pan Q."/>
            <person name="Jouanno E."/>
            <person name="Zahm M."/>
            <person name="Klopp C."/>
            <person name="Cabau C."/>
            <person name="Louis A."/>
            <person name="Berthelot C."/>
            <person name="Parey E."/>
            <person name="Roest Crollius H."/>
            <person name="Montfort J."/>
            <person name="Robinson-Rechavi M."/>
            <person name="Bouchez O."/>
            <person name="Lampietro C."/>
            <person name="Lopez Roques C."/>
            <person name="Donnadieu C."/>
            <person name="Postlethwait J."/>
            <person name="Bobe J."/>
            <person name="Dillon D."/>
            <person name="Chandos A."/>
            <person name="von Hippel F."/>
            <person name="Guiguen Y."/>
        </authorList>
    </citation>
    <scope>NUCLEOTIDE SEQUENCE</scope>
    <source>
        <strain evidence="1">YG-Jan2019</strain>
    </source>
</reference>
<accession>A0ACC2F099</accession>
<evidence type="ECO:0000313" key="2">
    <source>
        <dbReference type="Proteomes" id="UP001157502"/>
    </source>
</evidence>
<name>A0ACC2F099_DALPE</name>
<protein>
    <submittedName>
        <fullName evidence="1">Uncharacterized protein</fullName>
    </submittedName>
</protein>